<evidence type="ECO:0000259" key="2">
    <source>
        <dbReference type="Pfam" id="PF10276"/>
    </source>
</evidence>
<protein>
    <recommendedName>
        <fullName evidence="2">Zinc finger CHCC-type domain-containing protein</fullName>
    </recommendedName>
</protein>
<feature type="domain" description="Zinc finger CHCC-type" evidence="2">
    <location>
        <begin position="62"/>
        <end position="98"/>
    </location>
</feature>
<name>D8M0T4_BLAHO</name>
<dbReference type="InParanoid" id="D8M0T4"/>
<evidence type="ECO:0000313" key="3">
    <source>
        <dbReference type="EMBL" id="CBK21673.2"/>
    </source>
</evidence>
<dbReference type="OrthoDB" id="307899at2759"/>
<dbReference type="Proteomes" id="UP000008312">
    <property type="component" value="Unassembled WGS sequence"/>
</dbReference>
<feature type="signal peptide" evidence="1">
    <location>
        <begin position="1"/>
        <end position="19"/>
    </location>
</feature>
<organism evidence="3">
    <name type="scientific">Blastocystis hominis</name>
    <dbReference type="NCBI Taxonomy" id="12968"/>
    <lineage>
        <taxon>Eukaryota</taxon>
        <taxon>Sar</taxon>
        <taxon>Stramenopiles</taxon>
        <taxon>Bigyra</taxon>
        <taxon>Opalozoa</taxon>
        <taxon>Opalinata</taxon>
        <taxon>Blastocystidae</taxon>
        <taxon>Blastocystis</taxon>
    </lineage>
</organism>
<evidence type="ECO:0000256" key="1">
    <source>
        <dbReference type="SAM" id="SignalP"/>
    </source>
</evidence>
<dbReference type="InterPro" id="IPR019401">
    <property type="entry name" value="Znf_CHCC"/>
</dbReference>
<reference evidence="3" key="1">
    <citation type="submission" date="2010-02" db="EMBL/GenBank/DDBJ databases">
        <title>Sequencing and annotation of the Blastocystis hominis genome.</title>
        <authorList>
            <person name="Wincker P."/>
        </authorList>
    </citation>
    <scope>NUCLEOTIDE SEQUENCE</scope>
    <source>
        <strain evidence="3">Singapore isolate B</strain>
    </source>
</reference>
<feature type="chain" id="PRO_5003117678" description="Zinc finger CHCC-type domain-containing protein" evidence="1">
    <location>
        <begin position="20"/>
        <end position="104"/>
    </location>
</feature>
<dbReference type="Gene3D" id="2.60.260.40">
    <property type="entry name" value="q5lls5 like domains"/>
    <property type="match status" value="1"/>
</dbReference>
<proteinExistence type="predicted"/>
<accession>D8M0T4</accession>
<dbReference type="RefSeq" id="XP_012895721.1">
    <property type="nucleotide sequence ID" value="XM_013040267.1"/>
</dbReference>
<keyword evidence="1" id="KW-0732">Signal</keyword>
<dbReference type="Pfam" id="PF10276">
    <property type="entry name" value="zf-CHCC"/>
    <property type="match status" value="1"/>
</dbReference>
<dbReference type="OMA" id="MKEGYHG"/>
<gene>
    <name evidence="3" type="ORF">GSBLH_T00001801001</name>
</gene>
<evidence type="ECO:0000313" key="4">
    <source>
        <dbReference type="Proteomes" id="UP000008312"/>
    </source>
</evidence>
<dbReference type="AlphaFoldDB" id="D8M0T4"/>
<keyword evidence="4" id="KW-1185">Reference proteome</keyword>
<sequence>MASLIRSTAFCLLKARTLAAPVVTRSFAFRTVKIEPHADNKQHSDAEWRLSQSPVIEVSEPVIICDGGCGPMGHPMQYLRVNGPNGGVNRCPYCGQKFKYVPKH</sequence>
<dbReference type="EMBL" id="FN668644">
    <property type="protein sequence ID" value="CBK21673.2"/>
    <property type="molecule type" value="Genomic_DNA"/>
</dbReference>
<dbReference type="GeneID" id="24919028"/>